<evidence type="ECO:0000313" key="1">
    <source>
        <dbReference type="EMBL" id="GHP00817.1"/>
    </source>
</evidence>
<name>A0A8J3J3D3_9CHLR</name>
<sequence length="1379" mass="157764">MALRRSVPDSLLTDEEDFGAFIERIRRRCRIQIKEIVELFPAHLNEHTCGNRWNRYTYSHLVGERRRRIRLQELLPLYTCLVLAGVHFNAGERNRFLFLAWRMIEEPANNDPFPTDGPWALLLQEVATFDGLPLSPEPKPLLHVSTNNLIAPFPVDLQEDQRHLVGRETWIHEIQSHVRTNPPRKLVVIPAALGAGKSSALQLLRRKLEEQGSYQVFFFTCSTATNMTAEERLDRFLADAFVFFHLDASQQGHLSLQERTEMLLKYAAQVNHQVILFIDNGEVILQTDGQLTACWHQFFRAVVHYQHAATFFFASREWPGWTERNRSYFTLQKLPALSPQAGAAIWRRMGFDDVDEELLQQVSIRCGGNPWLIELRASTLADLPFDEEDGMLQAPENAQENMHTRLIRQLLQKPRLFGPEADRETQHMLQEVIRGHLSPHAHLLLDVLACSPLALPLHPLKAFIPQVEEAFEELQHASLVDLDTKIYAHRAQLLPVVSEAAVACRLTEPSRRESIEEMVADIYAQWLKDGIESDQEKSSVVTELILFSLGRKRLLEAAEQLLPYSWLLARFGHATRIARVVYHFMESEPWRSTLGQECGGFLLRHHLAPYLGQKSSYQDLEYAYQHIYSALLSGEVSLCLSTELHVVHQLMRLHRDSLHFQEAEQLIDHTLERHPDMQRIHPTRFASLRGRQAALLGAWSDYASDEQQHEQARLLRDQAIALHRQCIGLWETLEEQKPAAKRSGDRYRRARLLNDLGYYLRKQGHVEQALAAIEESLHLKTAGYVEPGSLATSYSEKAQCLAALGKFQLAVHFDQLAVEDIQQAAASGNSLLQEEVWIYLVERGNLFLRLGKLQEAESLFQKASNNISKDRRSYRVLAQAGLTEIRQWRQTSPEEKLDWRWSSRYRDIVRYDPFELMTPGAFTRSEQDEWDFLQEQEPNEENQKRMGELLSRSRDREVLDAEREGRDPQFRYPRIRKNQITKTIEELARLTADIDSADAAIREPNAHVRTFYLGVAQEHTSYLKMIQATHDGDTTAFLRYNEEVYGKPLAEEVEQALTYIGRLIALGRQRADTVEVSDQVTTFLRSIGAPLRIPAHAVPLVVRGQRAMPPAETIKFSALTLKHFLDATLPEYGFDGWRTRIDATATIERIEQLTQELILPEKARTLPAVRRLLKEELEDHMQRAVQGAASRLDLLATGTRNFMATEEGLAQYGDRELARLVGKPVEEFTAGSLFGTISTGLAAGVLTEALTFSRLSRFLVLLLILYRTVMGIDKTVEQAQSRAPSLARQRCLRTFRGVPDLSVPGVALFKDWLYHYGYRCVLSAIEQDPRIHQRLMVGVVGLADLEALAELDITEPSLPVRRLSQDPELEKRLLAFQLS</sequence>
<comment type="caution">
    <text evidence="1">The sequence shown here is derived from an EMBL/GenBank/DDBJ whole genome shotgun (WGS) entry which is preliminary data.</text>
</comment>
<organism evidence="1 2">
    <name type="scientific">Reticulibacter mediterranei</name>
    <dbReference type="NCBI Taxonomy" id="2778369"/>
    <lineage>
        <taxon>Bacteria</taxon>
        <taxon>Bacillati</taxon>
        <taxon>Chloroflexota</taxon>
        <taxon>Ktedonobacteria</taxon>
        <taxon>Ktedonobacterales</taxon>
        <taxon>Reticulibacteraceae</taxon>
        <taxon>Reticulibacter</taxon>
    </lineage>
</organism>
<dbReference type="InterPro" id="IPR019734">
    <property type="entry name" value="TPR_rpt"/>
</dbReference>
<evidence type="ECO:0008006" key="3">
    <source>
        <dbReference type="Google" id="ProtNLM"/>
    </source>
</evidence>
<accession>A0A8J3J3D3</accession>
<dbReference type="Gene3D" id="3.40.50.300">
    <property type="entry name" value="P-loop containing nucleotide triphosphate hydrolases"/>
    <property type="match status" value="1"/>
</dbReference>
<dbReference type="InterPro" id="IPR027417">
    <property type="entry name" value="P-loop_NTPase"/>
</dbReference>
<evidence type="ECO:0000313" key="2">
    <source>
        <dbReference type="Proteomes" id="UP000597444"/>
    </source>
</evidence>
<reference evidence="1" key="1">
    <citation type="submission" date="2020-10" db="EMBL/GenBank/DDBJ databases">
        <title>Taxonomic study of unclassified bacteria belonging to the class Ktedonobacteria.</title>
        <authorList>
            <person name="Yabe S."/>
            <person name="Wang C.M."/>
            <person name="Zheng Y."/>
            <person name="Sakai Y."/>
            <person name="Cavaletti L."/>
            <person name="Monciardini P."/>
            <person name="Donadio S."/>
        </authorList>
    </citation>
    <scope>NUCLEOTIDE SEQUENCE</scope>
    <source>
        <strain evidence="1">ID150040</strain>
    </source>
</reference>
<dbReference type="EMBL" id="BNJK01000003">
    <property type="protein sequence ID" value="GHP00817.1"/>
    <property type="molecule type" value="Genomic_DNA"/>
</dbReference>
<dbReference type="InterPro" id="IPR011990">
    <property type="entry name" value="TPR-like_helical_dom_sf"/>
</dbReference>
<dbReference type="SUPFAM" id="SSF48452">
    <property type="entry name" value="TPR-like"/>
    <property type="match status" value="1"/>
</dbReference>
<dbReference type="SUPFAM" id="SSF52540">
    <property type="entry name" value="P-loop containing nucleoside triphosphate hydrolases"/>
    <property type="match status" value="1"/>
</dbReference>
<dbReference type="RefSeq" id="WP_220211397.1">
    <property type="nucleotide sequence ID" value="NZ_BNJK01000003.1"/>
</dbReference>
<gene>
    <name evidence="1" type="ORF">KSF_108640</name>
</gene>
<dbReference type="SMART" id="SM00028">
    <property type="entry name" value="TPR"/>
    <property type="match status" value="2"/>
</dbReference>
<dbReference type="Gene3D" id="1.25.40.10">
    <property type="entry name" value="Tetratricopeptide repeat domain"/>
    <property type="match status" value="1"/>
</dbReference>
<protein>
    <recommendedName>
        <fullName evidence="3">Tetratricopeptide repeat protein</fullName>
    </recommendedName>
</protein>
<keyword evidence="2" id="KW-1185">Reference proteome</keyword>
<proteinExistence type="predicted"/>
<dbReference type="Proteomes" id="UP000597444">
    <property type="component" value="Unassembled WGS sequence"/>
</dbReference>